<dbReference type="eggNOG" id="COG1304">
    <property type="taxonomic scope" value="Bacteria"/>
</dbReference>
<protein>
    <submittedName>
        <fullName evidence="1">L-lactate dehydrogenase [cytochrome]</fullName>
    </submittedName>
</protein>
<proteinExistence type="predicted"/>
<gene>
    <name evidence="1" type="ORF">ME3_00025</name>
</gene>
<comment type="caution">
    <text evidence="1">The sequence shown here is derived from an EMBL/GenBank/DDBJ whole genome shotgun (WGS) entry which is preliminary data.</text>
</comment>
<dbReference type="HOGENOM" id="CLU_3180613_0_0_5"/>
<reference evidence="1 2" key="1">
    <citation type="submission" date="2012-03" db="EMBL/GenBank/DDBJ databases">
        <title>The Genome Sequence of Bartonella melophagi K-2C.</title>
        <authorList>
            <consortium name="The Broad Institute Genome Sequencing Platform"/>
            <consortium name="The Broad Institute Genome Sequencing Center for Infectious Disease"/>
            <person name="Feldgarden M."/>
            <person name="Kirby J."/>
            <person name="Kosoy M."/>
            <person name="Birtles R."/>
            <person name="Probert W.S."/>
            <person name="Chiaraviglio L."/>
            <person name="Young S.K."/>
            <person name="Zeng Q."/>
            <person name="Gargeya S."/>
            <person name="Fitzgerald M."/>
            <person name="Haas B."/>
            <person name="Abouelleil A."/>
            <person name="Alvarado L."/>
            <person name="Arachchi H.M."/>
            <person name="Berlin A."/>
            <person name="Chapman S.B."/>
            <person name="Gearin G."/>
            <person name="Goldberg J."/>
            <person name="Griggs A."/>
            <person name="Gujja S."/>
            <person name="Hansen M."/>
            <person name="Heiman D."/>
            <person name="Howarth C."/>
            <person name="Larimer J."/>
            <person name="Lui A."/>
            <person name="MacDonald P.J.P."/>
            <person name="McCowen C."/>
            <person name="Montmayeur A."/>
            <person name="Murphy C."/>
            <person name="Neiman D."/>
            <person name="Pearson M."/>
            <person name="Priest M."/>
            <person name="Roberts A."/>
            <person name="Saif S."/>
            <person name="Shea T."/>
            <person name="Sisk P."/>
            <person name="Stolte C."/>
            <person name="Sykes S."/>
            <person name="Wortman J."/>
            <person name="Nusbaum C."/>
            <person name="Birren B."/>
        </authorList>
    </citation>
    <scope>NUCLEOTIDE SEQUENCE [LARGE SCALE GENOMIC DNA]</scope>
    <source>
        <strain evidence="1 2">K-2C</strain>
    </source>
</reference>
<accession>J1K2T0</accession>
<dbReference type="Proteomes" id="UP000009017">
    <property type="component" value="Unassembled WGS sequence"/>
</dbReference>
<dbReference type="AlphaFoldDB" id="J1K2T0"/>
<dbReference type="EMBL" id="AIMA01000003">
    <property type="protein sequence ID" value="EJF91802.1"/>
    <property type="molecule type" value="Genomic_DNA"/>
</dbReference>
<organism evidence="1 2">
    <name type="scientific">Bartonella melophagi K-2C</name>
    <dbReference type="NCBI Taxonomy" id="1094557"/>
    <lineage>
        <taxon>Bacteria</taxon>
        <taxon>Pseudomonadati</taxon>
        <taxon>Pseudomonadota</taxon>
        <taxon>Alphaproteobacteria</taxon>
        <taxon>Hyphomicrobiales</taxon>
        <taxon>Bartonellaceae</taxon>
        <taxon>Bartonella</taxon>
    </lineage>
</organism>
<evidence type="ECO:0000313" key="2">
    <source>
        <dbReference type="Proteomes" id="UP000009017"/>
    </source>
</evidence>
<evidence type="ECO:0000313" key="1">
    <source>
        <dbReference type="EMBL" id="EJF91802.1"/>
    </source>
</evidence>
<sequence>MGRPHDLGNVSAYLQKKIKLEDYIGWLDANFDPSIAWHDLQWIRDF</sequence>
<name>J1K2T0_9HYPH</name>
<keyword evidence="2" id="KW-1185">Reference proteome</keyword>